<dbReference type="STRING" id="1250231.SAMN04488552_2666"/>
<keyword evidence="6" id="KW-1185">Reference proteome</keyword>
<accession>A0A1H1QWU8</accession>
<comment type="similarity">
    <text evidence="1">Belongs to the glycosyltransferase 2 family.</text>
</comment>
<sequence>MNCKDKLSLITIVKGREQHLRNLLKGVSRSSYISDEIIIVAIDELPDIVDFDTLPIKIVHLKSEGGHLPIAKARNTGAIAASNEHLVFLDVDCIPSSGFFEQIFLQGCIHRTLIMGNPRYLTEKITYDMNEEELKNLSIHHPHRPVVNGLEISADWMLFWSLCFYIPKSLFHELEGFDENYTGYGAEDTDFSLTLKQKGNYRFLLSEATVYHQQHPVYSPPVHQLDSIITNAGIFYKKWGRWVMENWLQAFHKHDLINWLETSTRIEKKNSPSKELKSKCFQPEAPFM</sequence>
<dbReference type="GO" id="GO:0016757">
    <property type="term" value="F:glycosyltransferase activity"/>
    <property type="evidence" value="ECO:0007669"/>
    <property type="project" value="UniProtKB-KW"/>
</dbReference>
<name>A0A1H1QWU8_9FLAO</name>
<dbReference type="AlphaFoldDB" id="A0A1H1QWU8"/>
<dbReference type="InterPro" id="IPR019290">
    <property type="entry name" value="GlycosylTrfase-like_prok"/>
</dbReference>
<gene>
    <name evidence="5" type="ORF">SAMN04488552_2666</name>
</gene>
<evidence type="ECO:0000256" key="3">
    <source>
        <dbReference type="ARBA" id="ARBA00022679"/>
    </source>
</evidence>
<dbReference type="EMBL" id="LT629745">
    <property type="protein sequence ID" value="SDS27836.1"/>
    <property type="molecule type" value="Genomic_DNA"/>
</dbReference>
<dbReference type="RefSeq" id="WP_157717411.1">
    <property type="nucleotide sequence ID" value="NZ_LT629745.1"/>
</dbReference>
<dbReference type="Gene3D" id="3.90.550.10">
    <property type="entry name" value="Spore Coat Polysaccharide Biosynthesis Protein SpsA, Chain A"/>
    <property type="match status" value="1"/>
</dbReference>
<evidence type="ECO:0000259" key="4">
    <source>
        <dbReference type="Pfam" id="PF10111"/>
    </source>
</evidence>
<dbReference type="PANTHER" id="PTHR43179">
    <property type="entry name" value="RHAMNOSYLTRANSFERASE WBBL"/>
    <property type="match status" value="1"/>
</dbReference>
<reference evidence="5 6" key="1">
    <citation type="submission" date="2016-10" db="EMBL/GenBank/DDBJ databases">
        <authorList>
            <person name="Varghese N."/>
            <person name="Submissions S."/>
        </authorList>
    </citation>
    <scope>NUCLEOTIDE SEQUENCE [LARGE SCALE GENOMIC DNA]</scope>
    <source>
        <strain evidence="5 6">Mar_2010_102</strain>
    </source>
</reference>
<dbReference type="Proteomes" id="UP000198858">
    <property type="component" value="Chromosome I"/>
</dbReference>
<evidence type="ECO:0000313" key="5">
    <source>
        <dbReference type="EMBL" id="SDS27836.1"/>
    </source>
</evidence>
<organism evidence="5 6">
    <name type="scientific">Christiangramia echinicola</name>
    <dbReference type="NCBI Taxonomy" id="279359"/>
    <lineage>
        <taxon>Bacteria</taxon>
        <taxon>Pseudomonadati</taxon>
        <taxon>Bacteroidota</taxon>
        <taxon>Flavobacteriia</taxon>
        <taxon>Flavobacteriales</taxon>
        <taxon>Flavobacteriaceae</taxon>
        <taxon>Christiangramia</taxon>
    </lineage>
</organism>
<evidence type="ECO:0000313" key="6">
    <source>
        <dbReference type="Proteomes" id="UP000198858"/>
    </source>
</evidence>
<dbReference type="Pfam" id="PF10111">
    <property type="entry name" value="Glyco_tranf_2_2"/>
    <property type="match status" value="1"/>
</dbReference>
<evidence type="ECO:0000256" key="1">
    <source>
        <dbReference type="ARBA" id="ARBA00006739"/>
    </source>
</evidence>
<proteinExistence type="inferred from homology"/>
<protein>
    <submittedName>
        <fullName evidence="5">Glycosyltransferase, GT2 family</fullName>
    </submittedName>
</protein>
<dbReference type="SUPFAM" id="SSF53448">
    <property type="entry name" value="Nucleotide-diphospho-sugar transferases"/>
    <property type="match status" value="1"/>
</dbReference>
<keyword evidence="2" id="KW-0328">Glycosyltransferase</keyword>
<feature type="domain" description="Glycosyltransferase 2-like prokaryotic type" evidence="4">
    <location>
        <begin position="69"/>
        <end position="197"/>
    </location>
</feature>
<evidence type="ECO:0000256" key="2">
    <source>
        <dbReference type="ARBA" id="ARBA00022676"/>
    </source>
</evidence>
<keyword evidence="3 5" id="KW-0808">Transferase</keyword>
<dbReference type="InterPro" id="IPR029044">
    <property type="entry name" value="Nucleotide-diphossugar_trans"/>
</dbReference>
<dbReference type="PANTHER" id="PTHR43179:SF12">
    <property type="entry name" value="GALACTOFURANOSYLTRANSFERASE GLFT2"/>
    <property type="match status" value="1"/>
</dbReference>